<reference evidence="2 3" key="1">
    <citation type="submission" date="2017-11" db="EMBL/GenBank/DDBJ databases">
        <title>Genomic Encyclopedia of Archaeal and Bacterial Type Strains, Phase II (KMG-II): From Individual Species to Whole Genera.</title>
        <authorList>
            <person name="Goeker M."/>
        </authorList>
    </citation>
    <scope>NUCLEOTIDE SEQUENCE [LARGE SCALE GENOMIC DNA]</scope>
    <source>
        <strain evidence="2 3">DSM 25625</strain>
    </source>
</reference>
<name>A0A2M9C3I2_9MICO</name>
<accession>A0A2M9C3I2</accession>
<keyword evidence="3" id="KW-1185">Reference proteome</keyword>
<evidence type="ECO:0000313" key="3">
    <source>
        <dbReference type="Proteomes" id="UP000230161"/>
    </source>
</evidence>
<protein>
    <submittedName>
        <fullName evidence="2">Uncharacterized protein</fullName>
    </submittedName>
</protein>
<evidence type="ECO:0000313" key="2">
    <source>
        <dbReference type="EMBL" id="PJJ65062.1"/>
    </source>
</evidence>
<gene>
    <name evidence="2" type="ORF">CLV54_0087</name>
</gene>
<sequence length="83" mass="8883">MKRLAKAGRFRFTPRVVFTSGPGRSAWLRPASTSVWESLPGPLAGIAGLANWAVILLGIVIALRGRIDRDEAFGILQPASPLS</sequence>
<dbReference type="Proteomes" id="UP000230161">
    <property type="component" value="Unassembled WGS sequence"/>
</dbReference>
<keyword evidence="1" id="KW-0472">Membrane</keyword>
<dbReference type="EMBL" id="PGFB01000001">
    <property type="protein sequence ID" value="PJJ65062.1"/>
    <property type="molecule type" value="Genomic_DNA"/>
</dbReference>
<keyword evidence="1" id="KW-1133">Transmembrane helix</keyword>
<feature type="transmembrane region" description="Helical" evidence="1">
    <location>
        <begin position="43"/>
        <end position="63"/>
    </location>
</feature>
<dbReference type="AlphaFoldDB" id="A0A2M9C3I2"/>
<evidence type="ECO:0000256" key="1">
    <source>
        <dbReference type="SAM" id="Phobius"/>
    </source>
</evidence>
<proteinExistence type="predicted"/>
<comment type="caution">
    <text evidence="2">The sequence shown here is derived from an EMBL/GenBank/DDBJ whole genome shotgun (WGS) entry which is preliminary data.</text>
</comment>
<organism evidence="2 3">
    <name type="scientific">Compostimonas suwonensis</name>
    <dbReference type="NCBI Taxonomy" id="1048394"/>
    <lineage>
        <taxon>Bacteria</taxon>
        <taxon>Bacillati</taxon>
        <taxon>Actinomycetota</taxon>
        <taxon>Actinomycetes</taxon>
        <taxon>Micrococcales</taxon>
        <taxon>Microbacteriaceae</taxon>
        <taxon>Compostimonas</taxon>
    </lineage>
</organism>
<keyword evidence="1" id="KW-0812">Transmembrane</keyword>